<gene>
    <name evidence="2" type="ORF">EK0264_09400</name>
</gene>
<feature type="compositionally biased region" description="Basic and acidic residues" evidence="1">
    <location>
        <begin position="1"/>
        <end position="11"/>
    </location>
</feature>
<feature type="region of interest" description="Disordered" evidence="1">
    <location>
        <begin position="1"/>
        <end position="32"/>
    </location>
</feature>
<dbReference type="KEGG" id="eke:EK0264_09400"/>
<dbReference type="OrthoDB" id="5184190at2"/>
<evidence type="ECO:0000313" key="3">
    <source>
        <dbReference type="Proteomes" id="UP000463857"/>
    </source>
</evidence>
<sequence>MAENDPRRPGEPEDYGEYGAASDPGQQPKRSWKDRIFSNRTARFVGSGVPYSMTFDETHQGALAQAAQEFGWQVSDSDEQAEALLESAPFRHAGFRAGHVVRGRFDPFADRRAEGLPTGEWSFIAFDAVEDSRVGRTVGHCVTASPTMIELPRLRILPSRFSTAGSGQMAVYPTVDPIFDARFKLLAPNGEQELAILTDLLDDDVRSELCAGPDLDEIWTSGDHLLVGSAGPHSEDVLARHLGVLTRMLRALRGTG</sequence>
<protein>
    <submittedName>
        <fullName evidence="2">Uncharacterized protein</fullName>
    </submittedName>
</protein>
<evidence type="ECO:0000256" key="1">
    <source>
        <dbReference type="SAM" id="MobiDB-lite"/>
    </source>
</evidence>
<dbReference type="RefSeq" id="WP_159544994.1">
    <property type="nucleotide sequence ID" value="NZ_CP047156.1"/>
</dbReference>
<name>A0A7L4YNM9_9ACTN</name>
<dbReference type="AlphaFoldDB" id="A0A7L4YNM9"/>
<proteinExistence type="predicted"/>
<reference evidence="2 3" key="1">
    <citation type="journal article" date="2018" name="Int. J. Syst. Evol. Microbiol.">
        <title>Epidermidibacterium keratini gen. nov., sp. nov., a member of the family Sporichthyaceae, isolated from keratin epidermis.</title>
        <authorList>
            <person name="Lee D.G."/>
            <person name="Trujillo M.E."/>
            <person name="Kang S."/>
            <person name="Nam J.J."/>
            <person name="Kim Y.J."/>
        </authorList>
    </citation>
    <scope>NUCLEOTIDE SEQUENCE [LARGE SCALE GENOMIC DNA]</scope>
    <source>
        <strain evidence="2 3">EPI-7</strain>
    </source>
</reference>
<dbReference type="Proteomes" id="UP000463857">
    <property type="component" value="Chromosome"/>
</dbReference>
<dbReference type="InParanoid" id="A0A7L4YNM9"/>
<keyword evidence="3" id="KW-1185">Reference proteome</keyword>
<dbReference type="EMBL" id="CP047156">
    <property type="protein sequence ID" value="QHC00474.1"/>
    <property type="molecule type" value="Genomic_DNA"/>
</dbReference>
<evidence type="ECO:0000313" key="2">
    <source>
        <dbReference type="EMBL" id="QHC00474.1"/>
    </source>
</evidence>
<organism evidence="2 3">
    <name type="scientific">Epidermidibacterium keratini</name>
    <dbReference type="NCBI Taxonomy" id="1891644"/>
    <lineage>
        <taxon>Bacteria</taxon>
        <taxon>Bacillati</taxon>
        <taxon>Actinomycetota</taxon>
        <taxon>Actinomycetes</taxon>
        <taxon>Sporichthyales</taxon>
        <taxon>Sporichthyaceae</taxon>
        <taxon>Epidermidibacterium</taxon>
    </lineage>
</organism>
<accession>A0A7L4YNM9</accession>